<keyword evidence="4" id="KW-0804">Transcription</keyword>
<evidence type="ECO:0000256" key="4">
    <source>
        <dbReference type="ARBA" id="ARBA00023163"/>
    </source>
</evidence>
<keyword evidence="3" id="KW-0805">Transcription regulation</keyword>
<keyword evidence="7" id="KW-1185">Reference proteome</keyword>
<accession>A0A8K0QYE1</accession>
<dbReference type="PANTHER" id="PTHR47660">
    <property type="entry name" value="TRANSCRIPTION FACTOR WITH C2H2 AND ZN(2)-CYS(6) DNA BINDING DOMAIN (EUROFUNG)-RELATED-RELATED"/>
    <property type="match status" value="1"/>
</dbReference>
<evidence type="ECO:0000256" key="5">
    <source>
        <dbReference type="ARBA" id="ARBA00023242"/>
    </source>
</evidence>
<gene>
    <name evidence="6" type="ORF">FB567DRAFT_596995</name>
</gene>
<keyword evidence="1" id="KW-0479">Metal-binding</keyword>
<evidence type="ECO:0000256" key="3">
    <source>
        <dbReference type="ARBA" id="ARBA00023015"/>
    </source>
</evidence>
<evidence type="ECO:0000313" key="6">
    <source>
        <dbReference type="EMBL" id="KAH7075053.1"/>
    </source>
</evidence>
<name>A0A8K0QYE1_9PLEO</name>
<dbReference type="Proteomes" id="UP000813461">
    <property type="component" value="Unassembled WGS sequence"/>
</dbReference>
<reference evidence="6" key="1">
    <citation type="journal article" date="2021" name="Nat. Commun.">
        <title>Genetic determinants of endophytism in the Arabidopsis root mycobiome.</title>
        <authorList>
            <person name="Mesny F."/>
            <person name="Miyauchi S."/>
            <person name="Thiergart T."/>
            <person name="Pickel B."/>
            <person name="Atanasova L."/>
            <person name="Karlsson M."/>
            <person name="Huettel B."/>
            <person name="Barry K.W."/>
            <person name="Haridas S."/>
            <person name="Chen C."/>
            <person name="Bauer D."/>
            <person name="Andreopoulos W."/>
            <person name="Pangilinan J."/>
            <person name="LaButti K."/>
            <person name="Riley R."/>
            <person name="Lipzen A."/>
            <person name="Clum A."/>
            <person name="Drula E."/>
            <person name="Henrissat B."/>
            <person name="Kohler A."/>
            <person name="Grigoriev I.V."/>
            <person name="Martin F.M."/>
            <person name="Hacquard S."/>
        </authorList>
    </citation>
    <scope>NUCLEOTIDE SEQUENCE</scope>
    <source>
        <strain evidence="6">MPI-SDFR-AT-0120</strain>
    </source>
</reference>
<keyword evidence="5" id="KW-0539">Nucleus</keyword>
<keyword evidence="2" id="KW-0862">Zinc</keyword>
<dbReference type="PANTHER" id="PTHR47660:SF3">
    <property type="entry name" value="FINGER DOMAIN PROTEIN, PUTATIVE (AFU_ORTHOLOGUE AFUA_4G03310)-RELATED"/>
    <property type="match status" value="1"/>
</dbReference>
<organism evidence="6 7">
    <name type="scientific">Paraphoma chrysanthemicola</name>
    <dbReference type="NCBI Taxonomy" id="798071"/>
    <lineage>
        <taxon>Eukaryota</taxon>
        <taxon>Fungi</taxon>
        <taxon>Dikarya</taxon>
        <taxon>Ascomycota</taxon>
        <taxon>Pezizomycotina</taxon>
        <taxon>Dothideomycetes</taxon>
        <taxon>Pleosporomycetidae</taxon>
        <taxon>Pleosporales</taxon>
        <taxon>Pleosporineae</taxon>
        <taxon>Phaeosphaeriaceae</taxon>
        <taxon>Paraphoma</taxon>
    </lineage>
</organism>
<evidence type="ECO:0008006" key="8">
    <source>
        <dbReference type="Google" id="ProtNLM"/>
    </source>
</evidence>
<evidence type="ECO:0000313" key="7">
    <source>
        <dbReference type="Proteomes" id="UP000813461"/>
    </source>
</evidence>
<sequence>MPDMVSEADLAALGLIAASLNMSSGITDLDPHVPITSSTYNESTVLHKGTLLDLPFQKGMQPGMWDSPMTTASTMSALPAASASITQEMTNYLLASEHSFLDNDWLLYPQKSTRHVPLLARHSMQTLLRVMKTWPSILAKGFQTPPILHASQTNPQNILQPMLACTTIAKAWSSQSPQDTDTVRESIILEMRLLFSTYRSYDERNLLSALQAVTMYVIMLMYPGYSQIGVSLIDPAIFLCLQRLVSYVAKTGLVLAEERMNVGLSWESWVHVTSKRTTVFSLYLLHWGYAVYHDLESFACSQLGFMPAPAAKFLWHASTRGEWEVLYQRWLEQWCGEPLTMHELAKVDVGTGLDRRVEMWLEDADELGIMFFGIINATERDNPAYDHGNGVDVLG</sequence>
<dbReference type="OrthoDB" id="2441642at2759"/>
<evidence type="ECO:0000256" key="1">
    <source>
        <dbReference type="ARBA" id="ARBA00022723"/>
    </source>
</evidence>
<protein>
    <recommendedName>
        <fullName evidence="8">Transcription factor domain-containing protein</fullName>
    </recommendedName>
</protein>
<dbReference type="GO" id="GO:0046872">
    <property type="term" value="F:metal ion binding"/>
    <property type="evidence" value="ECO:0007669"/>
    <property type="project" value="UniProtKB-KW"/>
</dbReference>
<comment type="caution">
    <text evidence="6">The sequence shown here is derived from an EMBL/GenBank/DDBJ whole genome shotgun (WGS) entry which is preliminary data.</text>
</comment>
<dbReference type="AlphaFoldDB" id="A0A8K0QYE1"/>
<evidence type="ECO:0000256" key="2">
    <source>
        <dbReference type="ARBA" id="ARBA00022833"/>
    </source>
</evidence>
<proteinExistence type="predicted"/>
<dbReference type="EMBL" id="JAGMVJ010000020">
    <property type="protein sequence ID" value="KAH7075053.1"/>
    <property type="molecule type" value="Genomic_DNA"/>
</dbReference>